<dbReference type="SMART" id="SM00260">
    <property type="entry name" value="CheW"/>
    <property type="match status" value="1"/>
</dbReference>
<dbReference type="GO" id="GO:0007165">
    <property type="term" value="P:signal transduction"/>
    <property type="evidence" value="ECO:0007669"/>
    <property type="project" value="InterPro"/>
</dbReference>
<dbReference type="InterPro" id="IPR036061">
    <property type="entry name" value="CheW-like_dom_sf"/>
</dbReference>
<dbReference type="STRING" id="1760988.SAMN02949497_1420"/>
<comment type="subcellular location">
    <subcellularLocation>
        <location evidence="1">Cytoplasm</location>
    </subcellularLocation>
</comment>
<feature type="domain" description="CheW-like" evidence="4">
    <location>
        <begin position="16"/>
        <end position="160"/>
    </location>
</feature>
<dbReference type="AlphaFoldDB" id="A0A1Y6CZV7"/>
<dbReference type="EMBL" id="FXAM01000001">
    <property type="protein sequence ID" value="SMF94113.1"/>
    <property type="molecule type" value="Genomic_DNA"/>
</dbReference>
<evidence type="ECO:0000256" key="2">
    <source>
        <dbReference type="ARBA" id="ARBA00021483"/>
    </source>
</evidence>
<dbReference type="GO" id="GO:0006935">
    <property type="term" value="P:chemotaxis"/>
    <property type="evidence" value="ECO:0007669"/>
    <property type="project" value="InterPro"/>
</dbReference>
<evidence type="ECO:0000313" key="6">
    <source>
        <dbReference type="Proteomes" id="UP000192923"/>
    </source>
</evidence>
<dbReference type="RefSeq" id="WP_085211204.1">
    <property type="nucleotide sequence ID" value="NZ_FXAM01000001.1"/>
</dbReference>
<sequence length="174" mass="18884">MGGQAHTQAQDRPDGGPQHLTFVLGTEEYAVDILRVREIRGWEPVSRIPNAPGYEKGVINLRGAIVPILDLRQRFEVGQPVYTPTTVVVILQTQQERGDKIMGVVVDAVADVVDLPRDAVQPAPDFGGGIGAEFVKGIASLDGRMVALLDVDKLLRLEERPVPVQAQAELSAHH</sequence>
<dbReference type="Gene3D" id="2.30.30.40">
    <property type="entry name" value="SH3 Domains"/>
    <property type="match status" value="1"/>
</dbReference>
<dbReference type="PANTHER" id="PTHR22617">
    <property type="entry name" value="CHEMOTAXIS SENSOR HISTIDINE KINASE-RELATED"/>
    <property type="match status" value="1"/>
</dbReference>
<dbReference type="Proteomes" id="UP000192923">
    <property type="component" value="Unassembled WGS sequence"/>
</dbReference>
<reference evidence="5 6" key="1">
    <citation type="submission" date="2016-12" db="EMBL/GenBank/DDBJ databases">
        <authorList>
            <person name="Song W.-J."/>
            <person name="Kurnit D.M."/>
        </authorList>
    </citation>
    <scope>NUCLEOTIDE SEQUENCE [LARGE SCALE GENOMIC DNA]</scope>
    <source>
        <strain evidence="5 6">175</strain>
    </source>
</reference>
<dbReference type="OrthoDB" id="9790406at2"/>
<dbReference type="PANTHER" id="PTHR22617:SF45">
    <property type="entry name" value="CHEMOTAXIS PROTEIN CHEW"/>
    <property type="match status" value="1"/>
</dbReference>
<gene>
    <name evidence="5" type="ORF">SAMN02949497_1420</name>
</gene>
<evidence type="ECO:0000256" key="1">
    <source>
        <dbReference type="ARBA" id="ARBA00004496"/>
    </source>
</evidence>
<evidence type="ECO:0000256" key="3">
    <source>
        <dbReference type="ARBA" id="ARBA00022490"/>
    </source>
</evidence>
<dbReference type="InterPro" id="IPR039315">
    <property type="entry name" value="CheW"/>
</dbReference>
<protein>
    <recommendedName>
        <fullName evidence="2">Chemotaxis protein CheW</fullName>
    </recommendedName>
</protein>
<evidence type="ECO:0000259" key="4">
    <source>
        <dbReference type="PROSITE" id="PS50851"/>
    </source>
</evidence>
<name>A0A1Y6CZV7_9GAMM</name>
<evidence type="ECO:0000313" key="5">
    <source>
        <dbReference type="EMBL" id="SMF94113.1"/>
    </source>
</evidence>
<keyword evidence="6" id="KW-1185">Reference proteome</keyword>
<dbReference type="PROSITE" id="PS50851">
    <property type="entry name" value="CHEW"/>
    <property type="match status" value="1"/>
</dbReference>
<dbReference type="GO" id="GO:0005829">
    <property type="term" value="C:cytosol"/>
    <property type="evidence" value="ECO:0007669"/>
    <property type="project" value="TreeGrafter"/>
</dbReference>
<proteinExistence type="predicted"/>
<dbReference type="SUPFAM" id="SSF50341">
    <property type="entry name" value="CheW-like"/>
    <property type="match status" value="1"/>
</dbReference>
<organism evidence="5 6">
    <name type="scientific">Methylomagnum ishizawai</name>
    <dbReference type="NCBI Taxonomy" id="1760988"/>
    <lineage>
        <taxon>Bacteria</taxon>
        <taxon>Pseudomonadati</taxon>
        <taxon>Pseudomonadota</taxon>
        <taxon>Gammaproteobacteria</taxon>
        <taxon>Methylococcales</taxon>
        <taxon>Methylococcaceae</taxon>
        <taxon>Methylomagnum</taxon>
    </lineage>
</organism>
<dbReference type="Gene3D" id="2.40.50.180">
    <property type="entry name" value="CheA-289, Domain 4"/>
    <property type="match status" value="1"/>
</dbReference>
<accession>A0A1Y6CZV7</accession>
<dbReference type="InterPro" id="IPR002545">
    <property type="entry name" value="CheW-lke_dom"/>
</dbReference>
<dbReference type="Pfam" id="PF01584">
    <property type="entry name" value="CheW"/>
    <property type="match status" value="1"/>
</dbReference>
<keyword evidence="3" id="KW-0963">Cytoplasm</keyword>